<reference evidence="3" key="4">
    <citation type="journal article" date="2015" name="G3 (Bethesda)">
        <title>Genome sequences of three phytopathogenic species of the Magnaporthaceae family of fungi.</title>
        <authorList>
            <person name="Okagaki L.H."/>
            <person name="Nunes C.C."/>
            <person name="Sailsbery J."/>
            <person name="Clay B."/>
            <person name="Brown D."/>
            <person name="John T."/>
            <person name="Oh Y."/>
            <person name="Young N."/>
            <person name="Fitzgerald M."/>
            <person name="Haas B.J."/>
            <person name="Zeng Q."/>
            <person name="Young S."/>
            <person name="Adiconis X."/>
            <person name="Fan L."/>
            <person name="Levin J.Z."/>
            <person name="Mitchell T.K."/>
            <person name="Okubara P.A."/>
            <person name="Farman M.L."/>
            <person name="Kohn L.M."/>
            <person name="Birren B."/>
            <person name="Ma L.-J."/>
            <person name="Dean R.A."/>
        </authorList>
    </citation>
    <scope>NUCLEOTIDE SEQUENCE</scope>
    <source>
        <strain evidence="3">ATCC 64411 / 73-15</strain>
    </source>
</reference>
<evidence type="ECO:0000313" key="3">
    <source>
        <dbReference type="EnsemblFungi" id="MAPG_05272T0"/>
    </source>
</evidence>
<reference evidence="2" key="3">
    <citation type="submission" date="2011-03" db="EMBL/GenBank/DDBJ databases">
        <title>Annotation of Magnaporthe poae ATCC 64411.</title>
        <authorList>
            <person name="Ma L.-J."/>
            <person name="Dead R."/>
            <person name="Young S.K."/>
            <person name="Zeng Q."/>
            <person name="Gargeya S."/>
            <person name="Fitzgerald M."/>
            <person name="Haas B."/>
            <person name="Abouelleil A."/>
            <person name="Alvarado L."/>
            <person name="Arachchi H.M."/>
            <person name="Berlin A."/>
            <person name="Brown A."/>
            <person name="Chapman S.B."/>
            <person name="Chen Z."/>
            <person name="Dunbar C."/>
            <person name="Freedman E."/>
            <person name="Gearin G."/>
            <person name="Gellesch M."/>
            <person name="Goldberg J."/>
            <person name="Griggs A."/>
            <person name="Gujja S."/>
            <person name="Heiman D."/>
            <person name="Howarth C."/>
            <person name="Larson L."/>
            <person name="Lui A."/>
            <person name="MacDonald P.J.P."/>
            <person name="Mehta T."/>
            <person name="Montmayeur A."/>
            <person name="Murphy C."/>
            <person name="Neiman D."/>
            <person name="Pearson M."/>
            <person name="Priest M."/>
            <person name="Roberts A."/>
            <person name="Saif S."/>
            <person name="Shea T."/>
            <person name="Shenoy N."/>
            <person name="Sisk P."/>
            <person name="Stolte C."/>
            <person name="Sykes S."/>
            <person name="Yandava C."/>
            <person name="Wortman J."/>
            <person name="Nusbaum C."/>
            <person name="Birren B."/>
        </authorList>
    </citation>
    <scope>NUCLEOTIDE SEQUENCE</scope>
    <source>
        <strain evidence="2">ATCC 64411</strain>
    </source>
</reference>
<dbReference type="eggNOG" id="ENOG502ST8E">
    <property type="taxonomic scope" value="Eukaryota"/>
</dbReference>
<dbReference type="EMBL" id="GL876969">
    <property type="protein sequence ID" value="KLU86256.1"/>
    <property type="molecule type" value="Genomic_DNA"/>
</dbReference>
<feature type="region of interest" description="Disordered" evidence="1">
    <location>
        <begin position="245"/>
        <end position="277"/>
    </location>
</feature>
<dbReference type="EMBL" id="ADBL01001246">
    <property type="status" value="NOT_ANNOTATED_CDS"/>
    <property type="molecule type" value="Genomic_DNA"/>
</dbReference>
<evidence type="ECO:0000313" key="2">
    <source>
        <dbReference type="EMBL" id="KLU86256.1"/>
    </source>
</evidence>
<proteinExistence type="predicted"/>
<organism evidence="3 4">
    <name type="scientific">Magnaporthiopsis poae (strain ATCC 64411 / 73-15)</name>
    <name type="common">Kentucky bluegrass fungus</name>
    <name type="synonym">Magnaporthe poae</name>
    <dbReference type="NCBI Taxonomy" id="644358"/>
    <lineage>
        <taxon>Eukaryota</taxon>
        <taxon>Fungi</taxon>
        <taxon>Dikarya</taxon>
        <taxon>Ascomycota</taxon>
        <taxon>Pezizomycotina</taxon>
        <taxon>Sordariomycetes</taxon>
        <taxon>Sordariomycetidae</taxon>
        <taxon>Magnaporthales</taxon>
        <taxon>Magnaporthaceae</taxon>
        <taxon>Magnaporthiopsis</taxon>
    </lineage>
</organism>
<dbReference type="VEuPathDB" id="FungiDB:MAPG_05272"/>
<feature type="region of interest" description="Disordered" evidence="1">
    <location>
        <begin position="422"/>
        <end position="441"/>
    </location>
</feature>
<reference evidence="3" key="5">
    <citation type="submission" date="2015-06" db="UniProtKB">
        <authorList>
            <consortium name="EnsemblFungi"/>
        </authorList>
    </citation>
    <scope>IDENTIFICATION</scope>
    <source>
        <strain evidence="3">ATCC 64411</strain>
    </source>
</reference>
<reference evidence="2" key="1">
    <citation type="submission" date="2010-05" db="EMBL/GenBank/DDBJ databases">
        <title>The Genome Sequence of Magnaporthe poae strain ATCC 64411.</title>
        <authorList>
            <consortium name="The Broad Institute Genome Sequencing Platform"/>
            <consortium name="Broad Institute Genome Sequencing Center for Infectious Disease"/>
            <person name="Ma L.-J."/>
            <person name="Dead R."/>
            <person name="Young S."/>
            <person name="Zeng Q."/>
            <person name="Koehrsen M."/>
            <person name="Alvarado L."/>
            <person name="Berlin A."/>
            <person name="Chapman S.B."/>
            <person name="Chen Z."/>
            <person name="Freedman E."/>
            <person name="Gellesch M."/>
            <person name="Goldberg J."/>
            <person name="Griggs A."/>
            <person name="Gujja S."/>
            <person name="Heilman E.R."/>
            <person name="Heiman D."/>
            <person name="Hepburn T."/>
            <person name="Howarth C."/>
            <person name="Jen D."/>
            <person name="Larson L."/>
            <person name="Mehta T."/>
            <person name="Neiman D."/>
            <person name="Pearson M."/>
            <person name="Roberts A."/>
            <person name="Saif S."/>
            <person name="Shea T."/>
            <person name="Shenoy N."/>
            <person name="Sisk P."/>
            <person name="Stolte C."/>
            <person name="Sykes S."/>
            <person name="Walk T."/>
            <person name="White J."/>
            <person name="Yandava C."/>
            <person name="Haas B."/>
            <person name="Nusbaum C."/>
            <person name="Birren B."/>
        </authorList>
    </citation>
    <scope>NUCLEOTIDE SEQUENCE</scope>
    <source>
        <strain evidence="2">ATCC 64411</strain>
    </source>
</reference>
<dbReference type="OMA" id="HQGYHYL"/>
<name>A0A0C4DYY7_MAGP6</name>
<feature type="compositionally biased region" description="Acidic residues" evidence="1">
    <location>
        <begin position="430"/>
        <end position="441"/>
    </location>
</feature>
<gene>
    <name evidence="2" type="ORF">MAPG_05272</name>
</gene>
<feature type="compositionally biased region" description="Polar residues" evidence="1">
    <location>
        <begin position="252"/>
        <end position="268"/>
    </location>
</feature>
<protein>
    <submittedName>
        <fullName evidence="2 3">Uncharacterized protein</fullName>
    </submittedName>
</protein>
<accession>A0A0C4DYY7</accession>
<dbReference type="OrthoDB" id="288942at2759"/>
<dbReference type="EnsemblFungi" id="MAPG_05272T0">
    <property type="protein sequence ID" value="MAPG_05272T0"/>
    <property type="gene ID" value="MAPG_05272"/>
</dbReference>
<reference evidence="4" key="2">
    <citation type="submission" date="2010-05" db="EMBL/GenBank/DDBJ databases">
        <title>The genome sequence of Magnaporthe poae strain ATCC 64411.</title>
        <authorList>
            <person name="Ma L.-J."/>
            <person name="Dead R."/>
            <person name="Young S."/>
            <person name="Zeng Q."/>
            <person name="Koehrsen M."/>
            <person name="Alvarado L."/>
            <person name="Berlin A."/>
            <person name="Chapman S.B."/>
            <person name="Chen Z."/>
            <person name="Freedman E."/>
            <person name="Gellesch M."/>
            <person name="Goldberg J."/>
            <person name="Griggs A."/>
            <person name="Gujja S."/>
            <person name="Heilman E.R."/>
            <person name="Heiman D."/>
            <person name="Hepburn T."/>
            <person name="Howarth C."/>
            <person name="Jen D."/>
            <person name="Larson L."/>
            <person name="Mehta T."/>
            <person name="Neiman D."/>
            <person name="Pearson M."/>
            <person name="Roberts A."/>
            <person name="Saif S."/>
            <person name="Shea T."/>
            <person name="Shenoy N."/>
            <person name="Sisk P."/>
            <person name="Stolte C."/>
            <person name="Sykes S."/>
            <person name="Walk T."/>
            <person name="White J."/>
            <person name="Yandava C."/>
            <person name="Haas B."/>
            <person name="Nusbaum C."/>
            <person name="Birren B."/>
        </authorList>
    </citation>
    <scope>NUCLEOTIDE SEQUENCE [LARGE SCALE GENOMIC DNA]</scope>
    <source>
        <strain evidence="4">ATCC 64411 / 73-15</strain>
    </source>
</reference>
<evidence type="ECO:0000256" key="1">
    <source>
        <dbReference type="SAM" id="MobiDB-lite"/>
    </source>
</evidence>
<dbReference type="AlphaFoldDB" id="A0A0C4DYY7"/>
<keyword evidence="4" id="KW-1185">Reference proteome</keyword>
<evidence type="ECO:0000313" key="4">
    <source>
        <dbReference type="Proteomes" id="UP000011715"/>
    </source>
</evidence>
<dbReference type="STRING" id="644358.A0A0C4DYY7"/>
<dbReference type="Proteomes" id="UP000011715">
    <property type="component" value="Unassembled WGS sequence"/>
</dbReference>
<sequence>MIHVDLEQRLLTRVIDPQRHSLLFKVPPELRVHISTLALAPEFVLVDPKNIHYEDFRLRHNHDGNPDDDIIDELKAAPVQKCHTQRSLHIAEDFPESTGGNQGRKSVLSPHLLATCRRVFAEARLLIFRTERCIGPNGKSRFTRIRFRSSSLRAYHAFFGRELYALDFCGFPGRLQLSMTEHLRFSPMSLQTWRGYPPSKELLDIIWCPLLPRYIVAEGDGDSSIAPLTNLLRVGKIYRQEKELQLQQQQESSGHQSINQKSIKQETPVSHPDLGRPGWITPHPAGEHCSYPLRSWPRELVNMPRIQTLTLDFHCNEGQRPNFEAWLDTAVQSWNFPLNPKHQGYHYLSAQGNPIRKLSWRASVNYVGWLCEECSRTMELEGRDGCESHSAVRDKLTKGFGPRMYTWTVTWTRRRHNGPETYPYNGAIEVSEDDYQGEGDS</sequence>